<dbReference type="EC" id="3.1.-.-" evidence="5"/>
<evidence type="ECO:0000259" key="6">
    <source>
        <dbReference type="SMART" id="SM00732"/>
    </source>
</evidence>
<evidence type="ECO:0000256" key="5">
    <source>
        <dbReference type="HAMAP-Rule" id="MF_00651"/>
    </source>
</evidence>
<comment type="subcellular location">
    <subcellularLocation>
        <location evidence="5">Cytoplasm</location>
    </subcellularLocation>
</comment>
<dbReference type="NCBIfam" id="TIGR00250">
    <property type="entry name" value="RNAse_H_YqgF"/>
    <property type="match status" value="1"/>
</dbReference>
<comment type="function">
    <text evidence="5">Could be a nuclease involved in processing of the 5'-end of pre-16S rRNA.</text>
</comment>
<dbReference type="HAMAP" id="MF_00651">
    <property type="entry name" value="Nuclease_YqgF"/>
    <property type="match status" value="1"/>
</dbReference>
<sequence length="149" mass="16098">MISDGSVLGFDVGRRRIGVAIGSALGGGARPVAVIDVHDGVADAKQLEKIMREWRPAGCVVGDPQTLSGEDQPIRVFARAFARMLKQTYKLPVVMMDERSSSIEAAQGFAQRRAEGRSKRRDAHALDAMAAAIIVERWIAAPEDAVEVE</sequence>
<evidence type="ECO:0000256" key="4">
    <source>
        <dbReference type="ARBA" id="ARBA00022801"/>
    </source>
</evidence>
<keyword evidence="2 5" id="KW-0690">Ribosome biogenesis</keyword>
<evidence type="ECO:0000256" key="1">
    <source>
        <dbReference type="ARBA" id="ARBA00022490"/>
    </source>
</evidence>
<dbReference type="GO" id="GO:0016787">
    <property type="term" value="F:hydrolase activity"/>
    <property type="evidence" value="ECO:0007669"/>
    <property type="project" value="UniProtKB-KW"/>
</dbReference>
<dbReference type="InterPro" id="IPR006641">
    <property type="entry name" value="YqgF/RNaseH-like_dom"/>
</dbReference>
<proteinExistence type="inferred from homology"/>
<name>A0ABX8WRJ5_9GAMM</name>
<dbReference type="Proteomes" id="UP000824755">
    <property type="component" value="Chromosome"/>
</dbReference>
<dbReference type="SUPFAM" id="SSF53098">
    <property type="entry name" value="Ribonuclease H-like"/>
    <property type="match status" value="1"/>
</dbReference>
<evidence type="ECO:0000313" key="8">
    <source>
        <dbReference type="Proteomes" id="UP000824755"/>
    </source>
</evidence>
<dbReference type="InterPro" id="IPR005227">
    <property type="entry name" value="YqgF"/>
</dbReference>
<reference evidence="7 8" key="1">
    <citation type="submission" date="2021-08" db="EMBL/GenBank/DDBJ databases">
        <title>Lysobacter sp. strain CJ11 Genome sequencing and assembly.</title>
        <authorList>
            <person name="Kim I."/>
        </authorList>
    </citation>
    <scope>NUCLEOTIDE SEQUENCE [LARGE SCALE GENOMIC DNA]</scope>
    <source>
        <strain evidence="7 8">CJ11</strain>
    </source>
</reference>
<evidence type="ECO:0000313" key="7">
    <source>
        <dbReference type="EMBL" id="QYR53465.1"/>
    </source>
</evidence>
<keyword evidence="1 5" id="KW-0963">Cytoplasm</keyword>
<dbReference type="RefSeq" id="WP_220380281.1">
    <property type="nucleotide sequence ID" value="NZ_CP080544.1"/>
</dbReference>
<dbReference type="PANTHER" id="PTHR33317">
    <property type="entry name" value="POLYNUCLEOTIDYL TRANSFERASE, RIBONUCLEASE H-LIKE SUPERFAMILY PROTEIN"/>
    <property type="match status" value="1"/>
</dbReference>
<keyword evidence="8" id="KW-1185">Reference proteome</keyword>
<keyword evidence="4 5" id="KW-0378">Hydrolase</keyword>
<dbReference type="SMART" id="SM00732">
    <property type="entry name" value="YqgFc"/>
    <property type="match status" value="1"/>
</dbReference>
<dbReference type="Pfam" id="PF03652">
    <property type="entry name" value="RuvX"/>
    <property type="match status" value="1"/>
</dbReference>
<organism evidence="7 8">
    <name type="scientific">Lysobacter soyae</name>
    <dbReference type="NCBI Taxonomy" id="2764185"/>
    <lineage>
        <taxon>Bacteria</taxon>
        <taxon>Pseudomonadati</taxon>
        <taxon>Pseudomonadota</taxon>
        <taxon>Gammaproteobacteria</taxon>
        <taxon>Lysobacterales</taxon>
        <taxon>Lysobacteraceae</taxon>
        <taxon>Lysobacter</taxon>
    </lineage>
</organism>
<dbReference type="InterPro" id="IPR012337">
    <property type="entry name" value="RNaseH-like_sf"/>
</dbReference>
<gene>
    <name evidence="7" type="primary">ruvX</name>
    <name evidence="7" type="ORF">H8L67_02850</name>
</gene>
<dbReference type="Gene3D" id="3.30.420.140">
    <property type="entry name" value="YqgF/RNase H-like domain"/>
    <property type="match status" value="1"/>
</dbReference>
<dbReference type="PANTHER" id="PTHR33317:SF4">
    <property type="entry name" value="POLYNUCLEOTIDYL TRANSFERASE, RIBONUCLEASE H-LIKE SUPERFAMILY PROTEIN"/>
    <property type="match status" value="1"/>
</dbReference>
<feature type="domain" description="YqgF/RNase H-like" evidence="6">
    <location>
        <begin position="5"/>
        <end position="105"/>
    </location>
</feature>
<dbReference type="EMBL" id="CP080544">
    <property type="protein sequence ID" value="QYR53465.1"/>
    <property type="molecule type" value="Genomic_DNA"/>
</dbReference>
<accession>A0ABX8WRJ5</accession>
<dbReference type="CDD" id="cd16964">
    <property type="entry name" value="YqgF"/>
    <property type="match status" value="1"/>
</dbReference>
<keyword evidence="3 5" id="KW-0540">Nuclease</keyword>
<protein>
    <recommendedName>
        <fullName evidence="5">Putative pre-16S rRNA nuclease</fullName>
        <ecNumber evidence="5">3.1.-.-</ecNumber>
    </recommendedName>
</protein>
<dbReference type="InterPro" id="IPR037027">
    <property type="entry name" value="YqgF/RNaseH-like_dom_sf"/>
</dbReference>
<evidence type="ECO:0000256" key="3">
    <source>
        <dbReference type="ARBA" id="ARBA00022722"/>
    </source>
</evidence>
<evidence type="ECO:0000256" key="2">
    <source>
        <dbReference type="ARBA" id="ARBA00022517"/>
    </source>
</evidence>
<comment type="similarity">
    <text evidence="5">Belongs to the YqgF HJR family.</text>
</comment>